<dbReference type="Proteomes" id="UP001150217">
    <property type="component" value="Unassembled WGS sequence"/>
</dbReference>
<accession>A0ABQ8VB62</accession>
<comment type="caution">
    <text evidence="4">The sequence shown here is derived from an EMBL/GenBank/DDBJ whole genome shotgun (WGS) entry which is preliminary data.</text>
</comment>
<feature type="transmembrane region" description="Helical" evidence="2">
    <location>
        <begin position="341"/>
        <end position="364"/>
    </location>
</feature>
<keyword evidence="2" id="KW-1133">Transmembrane helix</keyword>
<feature type="transmembrane region" description="Helical" evidence="2">
    <location>
        <begin position="272"/>
        <end position="290"/>
    </location>
</feature>
<evidence type="ECO:0000313" key="4">
    <source>
        <dbReference type="EMBL" id="KAJ4485103.1"/>
    </source>
</evidence>
<keyword evidence="5" id="KW-1185">Reference proteome</keyword>
<feature type="compositionally biased region" description="Basic and acidic residues" evidence="1">
    <location>
        <begin position="52"/>
        <end position="65"/>
    </location>
</feature>
<evidence type="ECO:0000313" key="3">
    <source>
        <dbReference type="EMBL" id="KAJ4464157.1"/>
    </source>
</evidence>
<keyword evidence="2" id="KW-0472">Membrane</keyword>
<gene>
    <name evidence="4" type="ORF">C8R41DRAFT_868384</name>
    <name evidence="3" type="ORF">C8R41DRAFT_872230</name>
</gene>
<dbReference type="EMBL" id="JANVFT010000146">
    <property type="protein sequence ID" value="KAJ4464157.1"/>
    <property type="molecule type" value="Genomic_DNA"/>
</dbReference>
<proteinExistence type="predicted"/>
<reference evidence="4" key="1">
    <citation type="submission" date="2022-08" db="EMBL/GenBank/DDBJ databases">
        <title>A Global Phylogenomic Analysis of the Shiitake Genus Lentinula.</title>
        <authorList>
            <consortium name="DOE Joint Genome Institute"/>
            <person name="Sierra-Patev S."/>
            <person name="Min B."/>
            <person name="Naranjo-Ortiz M."/>
            <person name="Looney B."/>
            <person name="Konkel Z."/>
            <person name="Slot J.C."/>
            <person name="Sakamoto Y."/>
            <person name="Steenwyk J.L."/>
            <person name="Rokas A."/>
            <person name="Carro J."/>
            <person name="Camarero S."/>
            <person name="Ferreira P."/>
            <person name="Molpeceres G."/>
            <person name="Ruiz-Duenas F.J."/>
            <person name="Serrano A."/>
            <person name="Henrissat B."/>
            <person name="Drula E."/>
            <person name="Hughes K.W."/>
            <person name="Mata J.L."/>
            <person name="Ishikawa N.K."/>
            <person name="Vargas-Isla R."/>
            <person name="Ushijima S."/>
            <person name="Smith C.A."/>
            <person name="Ahrendt S."/>
            <person name="Andreopoulos W."/>
            <person name="He G."/>
            <person name="Labutti K."/>
            <person name="Lipzen A."/>
            <person name="Ng V."/>
            <person name="Riley R."/>
            <person name="Sandor L."/>
            <person name="Barry K."/>
            <person name="Martinez A.T."/>
            <person name="Xiao Y."/>
            <person name="Gibbons J.G."/>
            <person name="Terashima K."/>
            <person name="Grigoriev I.V."/>
            <person name="Hibbett D.S."/>
        </authorList>
    </citation>
    <scope>NUCLEOTIDE SEQUENCE</scope>
    <source>
        <strain evidence="4">RHP3577 ss4</strain>
    </source>
</reference>
<sequence>MSLSFERMVYTRSLLPMSSSHDQNLTENLQVLLPDHDGWYRSMDANQLRTDSSSEARPVYRENETRNNSSNEMMDGHYGVEESDDDRATQSLRIISSNSTTHSGPTNIFQRSEDPAVENLISHEPISPGVFELRSNSDQKLDEFVPIAYMGNAKLSKDESGDDMAMDIAETQRHFDTTSTSPVLDIPVLPSSDEICNQGENQRKIEEDKLDNSTTSLPLSDAPVMLASKEVCNPTENDSHHSGQEEDESGPGLILYHVLRDLILLDLDLPKILFTAGCIGYLLFLVRAFWKIRIMFRDQPLACFGHVALSVGLLVFIRYNGRQVQGRYQRSGLLPFVVDTIIFIGAFIFCVMGDIANVALSVIIRL</sequence>
<feature type="transmembrane region" description="Helical" evidence="2">
    <location>
        <begin position="302"/>
        <end position="321"/>
    </location>
</feature>
<feature type="region of interest" description="Disordered" evidence="1">
    <location>
        <begin position="45"/>
        <end position="84"/>
    </location>
</feature>
<dbReference type="EMBL" id="JANVFT010000051">
    <property type="protein sequence ID" value="KAJ4485103.1"/>
    <property type="molecule type" value="Genomic_DNA"/>
</dbReference>
<organism evidence="4 5">
    <name type="scientific">Lentinula lateritia</name>
    <dbReference type="NCBI Taxonomy" id="40482"/>
    <lineage>
        <taxon>Eukaryota</taxon>
        <taxon>Fungi</taxon>
        <taxon>Dikarya</taxon>
        <taxon>Basidiomycota</taxon>
        <taxon>Agaricomycotina</taxon>
        <taxon>Agaricomycetes</taxon>
        <taxon>Agaricomycetidae</taxon>
        <taxon>Agaricales</taxon>
        <taxon>Marasmiineae</taxon>
        <taxon>Omphalotaceae</taxon>
        <taxon>Lentinula</taxon>
    </lineage>
</organism>
<protein>
    <submittedName>
        <fullName evidence="4">Uncharacterized protein</fullName>
    </submittedName>
</protein>
<name>A0ABQ8VB62_9AGAR</name>
<evidence type="ECO:0000313" key="5">
    <source>
        <dbReference type="Proteomes" id="UP001150217"/>
    </source>
</evidence>
<keyword evidence="2" id="KW-0812">Transmembrane</keyword>
<evidence type="ECO:0000256" key="2">
    <source>
        <dbReference type="SAM" id="Phobius"/>
    </source>
</evidence>
<evidence type="ECO:0000256" key="1">
    <source>
        <dbReference type="SAM" id="MobiDB-lite"/>
    </source>
</evidence>